<protein>
    <recommendedName>
        <fullName evidence="3">Knr4/Smi1-like domain-containing protein</fullName>
    </recommendedName>
</protein>
<reference evidence="1 2" key="1">
    <citation type="submission" date="2015-03" db="EMBL/GenBank/DDBJ databases">
        <title>Genome assembly of Sandaracinus amylolyticus DSM 53668.</title>
        <authorList>
            <person name="Sharma G."/>
            <person name="Subramanian S."/>
        </authorList>
    </citation>
    <scope>NUCLEOTIDE SEQUENCE [LARGE SCALE GENOMIC DNA]</scope>
    <source>
        <strain evidence="1 2">DSM 53668</strain>
    </source>
</reference>
<sequence length="176" mass="19866">MIVVDAVIGAWAKFRVSRSLEPSGREDTVDLDELCAQLREVFVRRAGGDAASRFALPESLRSWIELAGATAWSDPDGWVWLGAARDLARMIDERCDMLGIEVPARRELWLVIGSWSDAHDWMICVDRGSSRFGVVADWNDTHPWWDASAEPERTWPDLVAFFARADLDEESEEDDA</sequence>
<evidence type="ECO:0000313" key="1">
    <source>
        <dbReference type="EMBL" id="AKF07026.1"/>
    </source>
</evidence>
<dbReference type="Proteomes" id="UP000034883">
    <property type="component" value="Chromosome"/>
</dbReference>
<accession>A0A0F6YJH5</accession>
<gene>
    <name evidence="1" type="ORF">DB32_004175</name>
</gene>
<dbReference type="EMBL" id="CP011125">
    <property type="protein sequence ID" value="AKF07026.1"/>
    <property type="molecule type" value="Genomic_DNA"/>
</dbReference>
<dbReference type="OrthoDB" id="1381053at2"/>
<name>A0A0F6YJH5_9BACT</name>
<keyword evidence="2" id="KW-1185">Reference proteome</keyword>
<organism evidence="1 2">
    <name type="scientific">Sandaracinus amylolyticus</name>
    <dbReference type="NCBI Taxonomy" id="927083"/>
    <lineage>
        <taxon>Bacteria</taxon>
        <taxon>Pseudomonadati</taxon>
        <taxon>Myxococcota</taxon>
        <taxon>Polyangia</taxon>
        <taxon>Polyangiales</taxon>
        <taxon>Sandaracinaceae</taxon>
        <taxon>Sandaracinus</taxon>
    </lineage>
</organism>
<dbReference type="KEGG" id="samy:DB32_004175"/>
<proteinExistence type="predicted"/>
<dbReference type="RefSeq" id="WP_053234334.1">
    <property type="nucleotide sequence ID" value="NZ_CP011125.1"/>
</dbReference>
<dbReference type="STRING" id="927083.DB32_004175"/>
<evidence type="ECO:0008006" key="3">
    <source>
        <dbReference type="Google" id="ProtNLM"/>
    </source>
</evidence>
<evidence type="ECO:0000313" key="2">
    <source>
        <dbReference type="Proteomes" id="UP000034883"/>
    </source>
</evidence>
<dbReference type="AlphaFoldDB" id="A0A0F6YJH5"/>